<evidence type="ECO:0000313" key="3">
    <source>
        <dbReference type="EMBL" id="TWI17223.1"/>
    </source>
</evidence>
<name>A0A562MBF4_9HYPH</name>
<feature type="domain" description="CsbD-like" evidence="2">
    <location>
        <begin position="6"/>
        <end position="58"/>
    </location>
</feature>
<dbReference type="AlphaFoldDB" id="A0A562MBF4"/>
<dbReference type="SUPFAM" id="SSF69047">
    <property type="entry name" value="Hypothetical protein YjbJ"/>
    <property type="match status" value="1"/>
</dbReference>
<dbReference type="InterPro" id="IPR036629">
    <property type="entry name" value="YjbJ_sf"/>
</dbReference>
<keyword evidence="4" id="KW-1185">Reference proteome</keyword>
<dbReference type="InterPro" id="IPR008462">
    <property type="entry name" value="CsbD"/>
</dbReference>
<dbReference type="Pfam" id="PF05532">
    <property type="entry name" value="CsbD"/>
    <property type="match status" value="1"/>
</dbReference>
<proteinExistence type="inferred from homology"/>
<protein>
    <submittedName>
        <fullName evidence="3">Uncharacterized protein YjbJ (UPF0337 family)</fullName>
    </submittedName>
</protein>
<comment type="caution">
    <text evidence="3">The sequence shown here is derived from an EMBL/GenBank/DDBJ whole genome shotgun (WGS) entry which is preliminary data.</text>
</comment>
<evidence type="ECO:0000259" key="2">
    <source>
        <dbReference type="Pfam" id="PF05532"/>
    </source>
</evidence>
<organism evidence="3 4">
    <name type="scientific">Mesorhizobium tianshanense</name>
    <dbReference type="NCBI Taxonomy" id="39844"/>
    <lineage>
        <taxon>Bacteria</taxon>
        <taxon>Pseudomonadati</taxon>
        <taxon>Pseudomonadota</taxon>
        <taxon>Alphaproteobacteria</taxon>
        <taxon>Hyphomicrobiales</taxon>
        <taxon>Phyllobacteriaceae</taxon>
        <taxon>Mesorhizobium</taxon>
    </lineage>
</organism>
<evidence type="ECO:0000313" key="4">
    <source>
        <dbReference type="Proteomes" id="UP000317122"/>
    </source>
</evidence>
<dbReference type="EMBL" id="VLKT01000111">
    <property type="protein sequence ID" value="TWI17223.1"/>
    <property type="molecule type" value="Genomic_DNA"/>
</dbReference>
<gene>
    <name evidence="3" type="ORF">IQ26_07574</name>
</gene>
<reference evidence="3 4" key="1">
    <citation type="journal article" date="2015" name="Stand. Genomic Sci.">
        <title>Genomic Encyclopedia of Bacterial and Archaeal Type Strains, Phase III: the genomes of soil and plant-associated and newly described type strains.</title>
        <authorList>
            <person name="Whitman W.B."/>
            <person name="Woyke T."/>
            <person name="Klenk H.P."/>
            <person name="Zhou Y."/>
            <person name="Lilburn T.G."/>
            <person name="Beck B.J."/>
            <person name="De Vos P."/>
            <person name="Vandamme P."/>
            <person name="Eisen J.A."/>
            <person name="Garrity G."/>
            <person name="Hugenholtz P."/>
            <person name="Kyrpides N.C."/>
        </authorList>
    </citation>
    <scope>NUCLEOTIDE SEQUENCE [LARGE SCALE GENOMIC DNA]</scope>
    <source>
        <strain evidence="3 4">CGMCC 1.2546</strain>
    </source>
</reference>
<sequence>MGSKSDKAAGLANQVVGNVKQGVGKAVGNERLQAEGVVQEAKGKVQKAVGDVKGAAKDATKKVAAAINKKF</sequence>
<dbReference type="RefSeq" id="WP_145723457.1">
    <property type="nucleotide sequence ID" value="NZ_BSPF01000057.1"/>
</dbReference>
<dbReference type="Gene3D" id="1.10.1470.10">
    <property type="entry name" value="YjbJ"/>
    <property type="match status" value="1"/>
</dbReference>
<evidence type="ECO:0000256" key="1">
    <source>
        <dbReference type="ARBA" id="ARBA00009129"/>
    </source>
</evidence>
<accession>A0A562MBF4</accession>
<dbReference type="Proteomes" id="UP000317122">
    <property type="component" value="Unassembled WGS sequence"/>
</dbReference>
<comment type="similarity">
    <text evidence="1">Belongs to the UPF0337 (CsbD) family.</text>
</comment>